<keyword evidence="2" id="KW-1185">Reference proteome</keyword>
<dbReference type="AlphaFoldDB" id="A0A1W6NZG2"/>
<proteinExistence type="predicted"/>
<organism evidence="1 2">
    <name type="scientific">Ketogulonicigenium robustum</name>
    <dbReference type="NCBI Taxonomy" id="92947"/>
    <lineage>
        <taxon>Bacteria</taxon>
        <taxon>Pseudomonadati</taxon>
        <taxon>Pseudomonadota</taxon>
        <taxon>Alphaproteobacteria</taxon>
        <taxon>Rhodobacterales</taxon>
        <taxon>Roseobacteraceae</taxon>
        <taxon>Ketogulonicigenium</taxon>
    </lineage>
</organism>
<dbReference type="EMBL" id="CP019937">
    <property type="protein sequence ID" value="ARO14594.1"/>
    <property type="molecule type" value="Genomic_DNA"/>
</dbReference>
<dbReference type="Proteomes" id="UP000242447">
    <property type="component" value="Chromosome"/>
</dbReference>
<evidence type="ECO:0000313" key="1">
    <source>
        <dbReference type="EMBL" id="ARO14594.1"/>
    </source>
</evidence>
<sequence>METLGGGTGPFSVAEWNTGEYVLLSRVDDDWSDLAKIVHLVGLTLGCCDDAEGGRCRCD</sequence>
<reference evidence="1 2" key="1">
    <citation type="submission" date="2017-02" db="EMBL/GenBank/DDBJ databases">
        <title>Ketogulonicigenium robustum SPU B003 Genome sequencing and assembly.</title>
        <authorList>
            <person name="Li Y."/>
            <person name="Liu L."/>
            <person name="Wang C."/>
            <person name="Zhang M."/>
            <person name="Zhang T."/>
            <person name="Zhang Y."/>
        </authorList>
    </citation>
    <scope>NUCLEOTIDE SEQUENCE [LARGE SCALE GENOMIC DNA]</scope>
    <source>
        <strain evidence="1 2">SPU_B003</strain>
    </source>
</reference>
<name>A0A1W6NZG2_9RHOB</name>
<evidence type="ECO:0000313" key="2">
    <source>
        <dbReference type="Proteomes" id="UP000242447"/>
    </source>
</evidence>
<accession>A0A1W6NZG2</accession>
<dbReference type="KEGG" id="kro:BVG79_01248"/>
<gene>
    <name evidence="1" type="ORF">BVG79_01248</name>
</gene>
<protein>
    <submittedName>
        <fullName evidence="1">Uncharacterized protein</fullName>
    </submittedName>
</protein>
<dbReference type="STRING" id="92947.BVG79_01248"/>